<dbReference type="EMBL" id="MU007050">
    <property type="protein sequence ID" value="KAF2429075.1"/>
    <property type="molecule type" value="Genomic_DNA"/>
</dbReference>
<organism evidence="3 4">
    <name type="scientific">Tothia fuscella</name>
    <dbReference type="NCBI Taxonomy" id="1048955"/>
    <lineage>
        <taxon>Eukaryota</taxon>
        <taxon>Fungi</taxon>
        <taxon>Dikarya</taxon>
        <taxon>Ascomycota</taxon>
        <taxon>Pezizomycotina</taxon>
        <taxon>Dothideomycetes</taxon>
        <taxon>Pleosporomycetidae</taxon>
        <taxon>Venturiales</taxon>
        <taxon>Cylindrosympodiaceae</taxon>
        <taxon>Tothia</taxon>
    </lineage>
</organism>
<evidence type="ECO:0000256" key="2">
    <source>
        <dbReference type="SAM" id="SignalP"/>
    </source>
</evidence>
<feature type="compositionally biased region" description="Polar residues" evidence="1">
    <location>
        <begin position="303"/>
        <end position="319"/>
    </location>
</feature>
<dbReference type="AlphaFoldDB" id="A0A9P4NP54"/>
<accession>A0A9P4NP54</accession>
<feature type="region of interest" description="Disordered" evidence="1">
    <location>
        <begin position="214"/>
        <end position="369"/>
    </location>
</feature>
<evidence type="ECO:0000256" key="1">
    <source>
        <dbReference type="SAM" id="MobiDB-lite"/>
    </source>
</evidence>
<dbReference type="OrthoDB" id="3944675at2759"/>
<keyword evidence="4" id="KW-1185">Reference proteome</keyword>
<comment type="caution">
    <text evidence="3">The sequence shown here is derived from an EMBL/GenBank/DDBJ whole genome shotgun (WGS) entry which is preliminary data.</text>
</comment>
<dbReference type="Proteomes" id="UP000800235">
    <property type="component" value="Unassembled WGS sequence"/>
</dbReference>
<feature type="compositionally biased region" description="Basic and acidic residues" evidence="1">
    <location>
        <begin position="238"/>
        <end position="261"/>
    </location>
</feature>
<gene>
    <name evidence="3" type="ORF">EJ08DRAFT_306237</name>
</gene>
<sequence>MNCFSTLLVLTLLFQRTPAMPAPVPAPSQADFSTRHEDIMKSCTLFDPPNRDSSLAQCKFICGESVAKAQAADQISSISCISIGEPKWDKQNGIKAAIANCSCNNPLINELATDFVSALPALAEIGCNIIMSSINLVINLGALAIPGVGAAVDGGMIAGIQAAKMAAYAYDAGQLGADAFSNWMSPCGTSHLPDELKTAFDTFNAVNSLVIPGGFKAPKNVPKGSGKAGDKGTPSSKPAEKQPDPSPEKKQPDPSPEKKQPDPSPETKQPDPTPEKTEQPKTEDQKTATSKTEAEKTGPAATSLRQSDSPDSSKQSENGPSSTPASNPPSPTSESAQASSAEQSSDGEACTALEKRAGPGSKKCKKKDKELHITQVTNSASDIKTITKTCNGSKYPQACYHYYSAIQNNAFAKATFTCSDSNTRSEGVATSTWKKEHAVGSGWKKYTKDYKFWKAASSTTARCEADEWPPAYFMPEDSVIQERPQVIRWLPGSENGGVASQWRGFCDQNDGGAGNGQFLQTGRNKGDLNEKLVDLIKPGNEITQKGVNGKTTTTTQFAAKYTRAVYVLAFDNSWPQMPSQGNDWGLRDNACWPEDLVPNDPGFVLLNDDNWYTTAGSHIPDAQKQEYAKAPDQQRRLDADTRIKNRSQTPPTRRSFRILEDGFAVANGNSSRRLTVEEIEREIEITPCVDVTCSEERNEIKNGHAAIIIPRNPKPSATRAPGNIDAVATASAEPKTTQLISLKRSAVSAALPAVTAFSIDKIANFL</sequence>
<feature type="compositionally biased region" description="Basic and acidic residues" evidence="1">
    <location>
        <begin position="273"/>
        <end position="296"/>
    </location>
</feature>
<reference evidence="3" key="1">
    <citation type="journal article" date="2020" name="Stud. Mycol.">
        <title>101 Dothideomycetes genomes: a test case for predicting lifestyles and emergence of pathogens.</title>
        <authorList>
            <person name="Haridas S."/>
            <person name="Albert R."/>
            <person name="Binder M."/>
            <person name="Bloem J."/>
            <person name="Labutti K."/>
            <person name="Salamov A."/>
            <person name="Andreopoulos B."/>
            <person name="Baker S."/>
            <person name="Barry K."/>
            <person name="Bills G."/>
            <person name="Bluhm B."/>
            <person name="Cannon C."/>
            <person name="Castanera R."/>
            <person name="Culley D."/>
            <person name="Daum C."/>
            <person name="Ezra D."/>
            <person name="Gonzalez J."/>
            <person name="Henrissat B."/>
            <person name="Kuo A."/>
            <person name="Liang C."/>
            <person name="Lipzen A."/>
            <person name="Lutzoni F."/>
            <person name="Magnuson J."/>
            <person name="Mondo S."/>
            <person name="Nolan M."/>
            <person name="Ohm R."/>
            <person name="Pangilinan J."/>
            <person name="Park H.-J."/>
            <person name="Ramirez L."/>
            <person name="Alfaro M."/>
            <person name="Sun H."/>
            <person name="Tritt A."/>
            <person name="Yoshinaga Y."/>
            <person name="Zwiers L.-H."/>
            <person name="Turgeon B."/>
            <person name="Goodwin S."/>
            <person name="Spatafora J."/>
            <person name="Crous P."/>
            <person name="Grigoriev I."/>
        </authorList>
    </citation>
    <scope>NUCLEOTIDE SEQUENCE</scope>
    <source>
        <strain evidence="3">CBS 130266</strain>
    </source>
</reference>
<feature type="compositionally biased region" description="Low complexity" evidence="1">
    <location>
        <begin position="332"/>
        <end position="344"/>
    </location>
</feature>
<name>A0A9P4NP54_9PEZI</name>
<proteinExistence type="predicted"/>
<keyword evidence="2" id="KW-0732">Signal</keyword>
<evidence type="ECO:0000313" key="3">
    <source>
        <dbReference type="EMBL" id="KAF2429075.1"/>
    </source>
</evidence>
<feature type="chain" id="PRO_5040368676" evidence="2">
    <location>
        <begin position="20"/>
        <end position="766"/>
    </location>
</feature>
<evidence type="ECO:0000313" key="4">
    <source>
        <dbReference type="Proteomes" id="UP000800235"/>
    </source>
</evidence>
<protein>
    <submittedName>
        <fullName evidence="3">Uncharacterized protein</fullName>
    </submittedName>
</protein>
<feature type="signal peptide" evidence="2">
    <location>
        <begin position="1"/>
        <end position="19"/>
    </location>
</feature>